<feature type="transmembrane region" description="Helical" evidence="4">
    <location>
        <begin position="353"/>
        <end position="371"/>
    </location>
</feature>
<feature type="transmembrane region" description="Helical" evidence="4">
    <location>
        <begin position="114"/>
        <end position="136"/>
    </location>
</feature>
<keyword evidence="3 4" id="KW-0472">Membrane</keyword>
<feature type="transmembrane region" description="Helical" evidence="4">
    <location>
        <begin position="377"/>
        <end position="400"/>
    </location>
</feature>
<proteinExistence type="predicted"/>
<dbReference type="Gene3D" id="1.20.1250.20">
    <property type="entry name" value="MFS general substrate transporter like domains"/>
    <property type="match status" value="1"/>
</dbReference>
<sequence>MPSAAPDSTTTSCLPCRQPVISRTLVLLFAIAAGISVANVYYAQPLLDALAADFGIATASVGMVVSATQAGSTLALLLLVPLGDLLSRRRLMLWQAAALAVFLLAVAASDSVWMLLAGMLAVGMLGTAMTQGLISYAATLAPPQERGAVVGTVQAGVVIGLLLARVVAGALADVGGWRLVYLCSAAMIVATAAGLARMLPPAPVSAPSMRYAQLLRSMAGLLLRERVLQVRGVLALLMFAAFNIFWSALVLPLSAPPHAMSHGAIGAFGMVGVVGVLGAARAGRWADRGLAQHATGGALLLLLLSWLPLAFTNASLWALVAGILLLDLGGQMIHVTNQSLILRAHPQAHSRMIGCYMMFYAVGSGGGALAATHMYAYAGWDGVCLLGAAVSLAAVLWWWVTLRLMPRN</sequence>
<feature type="transmembrane region" description="Helical" evidence="4">
    <location>
        <begin position="20"/>
        <end position="42"/>
    </location>
</feature>
<evidence type="ECO:0000313" key="7">
    <source>
        <dbReference type="Proteomes" id="UP001617427"/>
    </source>
</evidence>
<dbReference type="CDD" id="cd17324">
    <property type="entry name" value="MFS_NepI_like"/>
    <property type="match status" value="1"/>
</dbReference>
<keyword evidence="1 4" id="KW-0812">Transmembrane</keyword>
<dbReference type="PANTHER" id="PTHR42910">
    <property type="entry name" value="TRANSPORTER SCO4007-RELATED"/>
    <property type="match status" value="1"/>
</dbReference>
<gene>
    <name evidence="6" type="ORF">ACIPEN_15955</name>
</gene>
<feature type="transmembrane region" description="Helical" evidence="4">
    <location>
        <begin position="148"/>
        <end position="167"/>
    </location>
</feature>
<evidence type="ECO:0000256" key="4">
    <source>
        <dbReference type="SAM" id="Phobius"/>
    </source>
</evidence>
<dbReference type="PANTHER" id="PTHR42910:SF1">
    <property type="entry name" value="MAJOR FACILITATOR SUPERFAMILY (MFS) PROFILE DOMAIN-CONTAINING PROTEIN"/>
    <property type="match status" value="1"/>
</dbReference>
<dbReference type="InterPro" id="IPR011701">
    <property type="entry name" value="MFS"/>
</dbReference>
<dbReference type="InterPro" id="IPR036259">
    <property type="entry name" value="MFS_trans_sf"/>
</dbReference>
<dbReference type="Proteomes" id="UP001617427">
    <property type="component" value="Unassembled WGS sequence"/>
</dbReference>
<feature type="transmembrane region" description="Helical" evidence="4">
    <location>
        <begin position="54"/>
        <end position="79"/>
    </location>
</feature>
<evidence type="ECO:0000256" key="3">
    <source>
        <dbReference type="ARBA" id="ARBA00023136"/>
    </source>
</evidence>
<name>A0ABW8F264_9BURK</name>
<dbReference type="PROSITE" id="PS50850">
    <property type="entry name" value="MFS"/>
    <property type="match status" value="1"/>
</dbReference>
<dbReference type="RefSeq" id="WP_402701896.1">
    <property type="nucleotide sequence ID" value="NZ_JBIUZV010000009.1"/>
</dbReference>
<dbReference type="EMBL" id="JBIUZV010000009">
    <property type="protein sequence ID" value="MFJ3047323.1"/>
    <property type="molecule type" value="Genomic_DNA"/>
</dbReference>
<comment type="caution">
    <text evidence="6">The sequence shown here is derived from an EMBL/GenBank/DDBJ whole genome shotgun (WGS) entry which is preliminary data.</text>
</comment>
<accession>A0ABW8F264</accession>
<dbReference type="SUPFAM" id="SSF103473">
    <property type="entry name" value="MFS general substrate transporter"/>
    <property type="match status" value="1"/>
</dbReference>
<keyword evidence="7" id="KW-1185">Reference proteome</keyword>
<feature type="transmembrane region" description="Helical" evidence="4">
    <location>
        <begin position="315"/>
        <end position="333"/>
    </location>
</feature>
<feature type="transmembrane region" description="Helical" evidence="4">
    <location>
        <begin position="259"/>
        <end position="278"/>
    </location>
</feature>
<dbReference type="InterPro" id="IPR020846">
    <property type="entry name" value="MFS_dom"/>
</dbReference>
<protein>
    <submittedName>
        <fullName evidence="6">MFS transporter</fullName>
    </submittedName>
</protein>
<feature type="transmembrane region" description="Helical" evidence="4">
    <location>
        <begin position="290"/>
        <end position="309"/>
    </location>
</feature>
<feature type="transmembrane region" description="Helical" evidence="4">
    <location>
        <begin position="179"/>
        <end position="200"/>
    </location>
</feature>
<evidence type="ECO:0000256" key="1">
    <source>
        <dbReference type="ARBA" id="ARBA00022692"/>
    </source>
</evidence>
<evidence type="ECO:0000313" key="6">
    <source>
        <dbReference type="EMBL" id="MFJ3047323.1"/>
    </source>
</evidence>
<feature type="transmembrane region" description="Helical" evidence="4">
    <location>
        <begin position="91"/>
        <end position="108"/>
    </location>
</feature>
<organism evidence="6 7">
    <name type="scientific">Herbaspirillum chlorophenolicum</name>
    <dbReference type="NCBI Taxonomy" id="211589"/>
    <lineage>
        <taxon>Bacteria</taxon>
        <taxon>Pseudomonadati</taxon>
        <taxon>Pseudomonadota</taxon>
        <taxon>Betaproteobacteria</taxon>
        <taxon>Burkholderiales</taxon>
        <taxon>Oxalobacteraceae</taxon>
        <taxon>Herbaspirillum</taxon>
    </lineage>
</organism>
<keyword evidence="2 4" id="KW-1133">Transmembrane helix</keyword>
<feature type="domain" description="Major facilitator superfamily (MFS) profile" evidence="5">
    <location>
        <begin position="25"/>
        <end position="406"/>
    </location>
</feature>
<feature type="transmembrane region" description="Helical" evidence="4">
    <location>
        <begin position="233"/>
        <end position="253"/>
    </location>
</feature>
<dbReference type="Pfam" id="PF07690">
    <property type="entry name" value="MFS_1"/>
    <property type="match status" value="1"/>
</dbReference>
<reference evidence="6 7" key="1">
    <citation type="submission" date="2024-10" db="EMBL/GenBank/DDBJ databases">
        <title>The Natural Products Discovery Center: Release of the First 8490 Sequenced Strains for Exploring Actinobacteria Biosynthetic Diversity.</title>
        <authorList>
            <person name="Kalkreuter E."/>
            <person name="Kautsar S.A."/>
            <person name="Yang D."/>
            <person name="Bader C.D."/>
            <person name="Teijaro C.N."/>
            <person name="Fluegel L."/>
            <person name="Davis C.M."/>
            <person name="Simpson J.R."/>
            <person name="Lauterbach L."/>
            <person name="Steele A.D."/>
            <person name="Gui C."/>
            <person name="Meng S."/>
            <person name="Li G."/>
            <person name="Viehrig K."/>
            <person name="Ye F."/>
            <person name="Su P."/>
            <person name="Kiefer A.F."/>
            <person name="Nichols A."/>
            <person name="Cepeda A.J."/>
            <person name="Yan W."/>
            <person name="Fan B."/>
            <person name="Jiang Y."/>
            <person name="Adhikari A."/>
            <person name="Zheng C.-J."/>
            <person name="Schuster L."/>
            <person name="Cowan T.M."/>
            <person name="Smanski M.J."/>
            <person name="Chevrette M.G."/>
            <person name="De Carvalho L.P.S."/>
            <person name="Shen B."/>
        </authorList>
    </citation>
    <scope>NUCLEOTIDE SEQUENCE [LARGE SCALE GENOMIC DNA]</scope>
    <source>
        <strain evidence="6 7">NPDC087045</strain>
    </source>
</reference>
<evidence type="ECO:0000256" key="2">
    <source>
        <dbReference type="ARBA" id="ARBA00022989"/>
    </source>
</evidence>
<evidence type="ECO:0000259" key="5">
    <source>
        <dbReference type="PROSITE" id="PS50850"/>
    </source>
</evidence>